<dbReference type="EMBL" id="CP072642">
    <property type="protein sequence ID" value="QUV94669.1"/>
    <property type="molecule type" value="Genomic_DNA"/>
</dbReference>
<dbReference type="GO" id="GO:0032259">
    <property type="term" value="P:methylation"/>
    <property type="evidence" value="ECO:0007669"/>
    <property type="project" value="UniProtKB-KW"/>
</dbReference>
<dbReference type="EC" id="2.1.1.-" evidence="3"/>
<evidence type="ECO:0000313" key="3">
    <source>
        <dbReference type="EMBL" id="QUV94669.1"/>
    </source>
</evidence>
<reference evidence="3 4" key="1">
    <citation type="submission" date="2021-03" db="EMBL/GenBank/DDBJ databases">
        <title>Genomic and phenotypic characterization of Chloracidobacterium isolates provides evidence for multiple species.</title>
        <authorList>
            <person name="Saini M.K."/>
            <person name="Costas A.M.G."/>
            <person name="Tank M."/>
            <person name="Bryant D.A."/>
        </authorList>
    </citation>
    <scope>NUCLEOTIDE SEQUENCE [LARGE SCALE GENOMIC DNA]</scope>
    <source>
        <strain evidence="3 4">N</strain>
    </source>
</reference>
<evidence type="ECO:0000256" key="2">
    <source>
        <dbReference type="ARBA" id="ARBA00022679"/>
    </source>
</evidence>
<dbReference type="GO" id="GO:0008168">
    <property type="term" value="F:methyltransferase activity"/>
    <property type="evidence" value="ECO:0007669"/>
    <property type="project" value="UniProtKB-KW"/>
</dbReference>
<dbReference type="InterPro" id="IPR029063">
    <property type="entry name" value="SAM-dependent_MTases_sf"/>
</dbReference>
<dbReference type="PANTHER" id="PTHR12049:SF7">
    <property type="entry name" value="PROTEIN ARGININE METHYLTRANSFERASE NDUFAF7, MITOCHONDRIAL"/>
    <property type="match status" value="1"/>
</dbReference>
<name>A0ABX8B145_9BACT</name>
<dbReference type="Gene3D" id="3.40.50.12710">
    <property type="match status" value="1"/>
</dbReference>
<dbReference type="Proteomes" id="UP000677668">
    <property type="component" value="Chromosome 1"/>
</dbReference>
<organism evidence="3 4">
    <name type="scientific">Chloracidobacterium sp. N</name>
    <dbReference type="NCBI Taxonomy" id="2821540"/>
    <lineage>
        <taxon>Bacteria</taxon>
        <taxon>Pseudomonadati</taxon>
        <taxon>Acidobacteriota</taxon>
        <taxon>Terriglobia</taxon>
        <taxon>Terriglobales</taxon>
        <taxon>Acidobacteriaceae</taxon>
        <taxon>Chloracidobacterium</taxon>
        <taxon>Chloracidobacterium aggregatum</taxon>
    </lineage>
</organism>
<protein>
    <submittedName>
        <fullName evidence="3">SAM-dependent methyltransferase</fullName>
        <ecNumber evidence="3">2.1.1.-</ecNumber>
    </submittedName>
</protein>
<dbReference type="InterPro" id="IPR003788">
    <property type="entry name" value="NDUFAF7"/>
</dbReference>
<keyword evidence="1 3" id="KW-0489">Methyltransferase</keyword>
<dbReference type="RefSeq" id="WP_211422944.1">
    <property type="nucleotide sequence ID" value="NZ_CP072642.1"/>
</dbReference>
<keyword evidence="4" id="KW-1185">Reference proteome</keyword>
<dbReference type="InterPro" id="IPR038375">
    <property type="entry name" value="NDUFAF7_sf"/>
</dbReference>
<sequence length="385" mass="41864">MNSLEAVIRDRIARHGPLTFRDFMALALYDPAHGYYTTASQRIGRAGDFYTASSIAGHFGKLLARQIQSIWQALGQPADFTVVECGAGTGDLAADILTALATDAPDILRHLRYVIDEHSPAMRAAQAARLAAFLEQVKWQTLDELSCTPITGLIFSNELVDALPVHLLTCRRGQYLEGLVSVSQGQLRLIWETPTLPQDFAAYLALGEIQPAEGEQCEVALDALDWLTKAAAALARGYLITIDYGDTGSHLSGRPTGTIRSFTCHRVSEDLLSNPGQQDLTADVNFSALVSHGVRRGLRCVQLTRQADYLIQLGLLDLLAAATRPEHGREALQERLALKHFLVPGGFGDRFKVLVQARGDRLPTGLPVPRSAFTGGWKAPAAVDE</sequence>
<dbReference type="Pfam" id="PF02636">
    <property type="entry name" value="Methyltransf_28"/>
    <property type="match status" value="1"/>
</dbReference>
<gene>
    <name evidence="3" type="ORF">J8C05_04265</name>
</gene>
<dbReference type="PANTHER" id="PTHR12049">
    <property type="entry name" value="PROTEIN ARGININE METHYLTRANSFERASE NDUFAF7, MITOCHONDRIAL"/>
    <property type="match status" value="1"/>
</dbReference>
<proteinExistence type="predicted"/>
<dbReference type="SUPFAM" id="SSF53335">
    <property type="entry name" value="S-adenosyl-L-methionine-dependent methyltransferases"/>
    <property type="match status" value="1"/>
</dbReference>
<evidence type="ECO:0000313" key="4">
    <source>
        <dbReference type="Proteomes" id="UP000677668"/>
    </source>
</evidence>
<evidence type="ECO:0000256" key="1">
    <source>
        <dbReference type="ARBA" id="ARBA00022603"/>
    </source>
</evidence>
<keyword evidence="2 3" id="KW-0808">Transferase</keyword>
<accession>A0ABX8B145</accession>